<comment type="caution">
    <text evidence="2">The sequence shown here is derived from an EMBL/GenBank/DDBJ whole genome shotgun (WGS) entry which is preliminary data.</text>
</comment>
<organism evidence="2 3">
    <name type="scientific">Dreissena polymorpha</name>
    <name type="common">Zebra mussel</name>
    <name type="synonym">Mytilus polymorpha</name>
    <dbReference type="NCBI Taxonomy" id="45954"/>
    <lineage>
        <taxon>Eukaryota</taxon>
        <taxon>Metazoa</taxon>
        <taxon>Spiralia</taxon>
        <taxon>Lophotrochozoa</taxon>
        <taxon>Mollusca</taxon>
        <taxon>Bivalvia</taxon>
        <taxon>Autobranchia</taxon>
        <taxon>Heteroconchia</taxon>
        <taxon>Euheterodonta</taxon>
        <taxon>Imparidentia</taxon>
        <taxon>Neoheterodontei</taxon>
        <taxon>Myida</taxon>
        <taxon>Dreissenoidea</taxon>
        <taxon>Dreissenidae</taxon>
        <taxon>Dreissena</taxon>
    </lineage>
</organism>
<evidence type="ECO:0000256" key="1">
    <source>
        <dbReference type="SAM" id="MobiDB-lite"/>
    </source>
</evidence>
<accession>A0A9D4LDW9</accession>
<proteinExistence type="predicted"/>
<gene>
    <name evidence="2" type="ORF">DPMN_098882</name>
</gene>
<reference evidence="2" key="1">
    <citation type="journal article" date="2019" name="bioRxiv">
        <title>The Genome of the Zebra Mussel, Dreissena polymorpha: A Resource for Invasive Species Research.</title>
        <authorList>
            <person name="McCartney M.A."/>
            <person name="Auch B."/>
            <person name="Kono T."/>
            <person name="Mallez S."/>
            <person name="Zhang Y."/>
            <person name="Obille A."/>
            <person name="Becker A."/>
            <person name="Abrahante J.E."/>
            <person name="Garbe J."/>
            <person name="Badalamenti J.P."/>
            <person name="Herman A."/>
            <person name="Mangelson H."/>
            <person name="Liachko I."/>
            <person name="Sullivan S."/>
            <person name="Sone E.D."/>
            <person name="Koren S."/>
            <person name="Silverstein K.A.T."/>
            <person name="Beckman K.B."/>
            <person name="Gohl D.M."/>
        </authorList>
    </citation>
    <scope>NUCLEOTIDE SEQUENCE</scope>
    <source>
        <strain evidence="2">Duluth1</strain>
        <tissue evidence="2">Whole animal</tissue>
    </source>
</reference>
<protein>
    <submittedName>
        <fullName evidence="2">Uncharacterized protein</fullName>
    </submittedName>
</protein>
<evidence type="ECO:0000313" key="2">
    <source>
        <dbReference type="EMBL" id="KAH3856296.1"/>
    </source>
</evidence>
<feature type="region of interest" description="Disordered" evidence="1">
    <location>
        <begin position="1"/>
        <end position="67"/>
    </location>
</feature>
<feature type="compositionally biased region" description="Basic and acidic residues" evidence="1">
    <location>
        <begin position="16"/>
        <end position="49"/>
    </location>
</feature>
<dbReference type="EMBL" id="JAIWYP010000003">
    <property type="protein sequence ID" value="KAH3856296.1"/>
    <property type="molecule type" value="Genomic_DNA"/>
</dbReference>
<dbReference type="Proteomes" id="UP000828390">
    <property type="component" value="Unassembled WGS sequence"/>
</dbReference>
<sequence>MEVSTGLTEVPADLHTVSDRDREHGGEYRKTEVPTDLHTVPDRDREHGGKYRVYRGTNRPSHSARQR</sequence>
<reference evidence="2" key="2">
    <citation type="submission" date="2020-11" db="EMBL/GenBank/DDBJ databases">
        <authorList>
            <person name="McCartney M.A."/>
            <person name="Auch B."/>
            <person name="Kono T."/>
            <person name="Mallez S."/>
            <person name="Becker A."/>
            <person name="Gohl D.M."/>
            <person name="Silverstein K.A.T."/>
            <person name="Koren S."/>
            <person name="Bechman K.B."/>
            <person name="Herman A."/>
            <person name="Abrahante J.E."/>
            <person name="Garbe J."/>
        </authorList>
    </citation>
    <scope>NUCLEOTIDE SEQUENCE</scope>
    <source>
        <strain evidence="2">Duluth1</strain>
        <tissue evidence="2">Whole animal</tissue>
    </source>
</reference>
<name>A0A9D4LDW9_DREPO</name>
<dbReference type="AlphaFoldDB" id="A0A9D4LDW9"/>
<evidence type="ECO:0000313" key="3">
    <source>
        <dbReference type="Proteomes" id="UP000828390"/>
    </source>
</evidence>
<keyword evidence="3" id="KW-1185">Reference proteome</keyword>